<accession>A0A3S1AQY4</accession>
<organism evidence="1 2">
    <name type="scientific">Dulcicalothrix desertica PCC 7102</name>
    <dbReference type="NCBI Taxonomy" id="232991"/>
    <lineage>
        <taxon>Bacteria</taxon>
        <taxon>Bacillati</taxon>
        <taxon>Cyanobacteriota</taxon>
        <taxon>Cyanophyceae</taxon>
        <taxon>Nostocales</taxon>
        <taxon>Calotrichaceae</taxon>
        <taxon>Dulcicalothrix</taxon>
    </lineage>
</organism>
<keyword evidence="2" id="KW-1185">Reference proteome</keyword>
<sequence>MPVLQLTIQVVNKPSKAHTVSFLNFWTGIIVKDGFWVNKGKRRIQNCGDYRLNKLIRKWVCVTKSLFETKETGFLFRDFGFYVDLYKETRFLDSSYFNHKNIS</sequence>
<reference evidence="1" key="2">
    <citation type="journal article" date="2019" name="Genome Biol. Evol.">
        <title>Day and night: Metabolic profiles and evolutionary relationships of six axenic non-marine cyanobacteria.</title>
        <authorList>
            <person name="Will S.E."/>
            <person name="Henke P."/>
            <person name="Boedeker C."/>
            <person name="Huang S."/>
            <person name="Brinkmann H."/>
            <person name="Rohde M."/>
            <person name="Jarek M."/>
            <person name="Friedl T."/>
            <person name="Seufert S."/>
            <person name="Schumacher M."/>
            <person name="Overmann J."/>
            <person name="Neumann-Schaal M."/>
            <person name="Petersen J."/>
        </authorList>
    </citation>
    <scope>NUCLEOTIDE SEQUENCE [LARGE SCALE GENOMIC DNA]</scope>
    <source>
        <strain evidence="1">PCC 7102</strain>
    </source>
</reference>
<protein>
    <submittedName>
        <fullName evidence="1">Uncharacterized protein</fullName>
    </submittedName>
</protein>
<gene>
    <name evidence="1" type="ORF">DSM106972_022830</name>
</gene>
<evidence type="ECO:0000313" key="1">
    <source>
        <dbReference type="EMBL" id="RUT07022.1"/>
    </source>
</evidence>
<dbReference type="AlphaFoldDB" id="A0A3S1AQY4"/>
<comment type="caution">
    <text evidence="1">The sequence shown here is derived from an EMBL/GenBank/DDBJ whole genome shotgun (WGS) entry which is preliminary data.</text>
</comment>
<proteinExistence type="predicted"/>
<name>A0A3S1AQY4_9CYAN</name>
<dbReference type="EMBL" id="RSCL01000005">
    <property type="protein sequence ID" value="RUT07022.1"/>
    <property type="molecule type" value="Genomic_DNA"/>
</dbReference>
<dbReference type="Proteomes" id="UP000271624">
    <property type="component" value="Unassembled WGS sequence"/>
</dbReference>
<reference evidence="1" key="1">
    <citation type="submission" date="2018-12" db="EMBL/GenBank/DDBJ databases">
        <authorList>
            <person name="Will S."/>
            <person name="Neumann-Schaal M."/>
            <person name="Henke P."/>
        </authorList>
    </citation>
    <scope>NUCLEOTIDE SEQUENCE</scope>
    <source>
        <strain evidence="1">PCC 7102</strain>
    </source>
</reference>
<evidence type="ECO:0000313" key="2">
    <source>
        <dbReference type="Proteomes" id="UP000271624"/>
    </source>
</evidence>